<gene>
    <name evidence="2" type="ORF">ACFPPD_06810</name>
</gene>
<name>A0ABW0LR96_9BACL</name>
<dbReference type="EMBL" id="JBHSMH010000011">
    <property type="protein sequence ID" value="MFC5468425.1"/>
    <property type="molecule type" value="Genomic_DNA"/>
</dbReference>
<evidence type="ECO:0000313" key="3">
    <source>
        <dbReference type="Proteomes" id="UP001596105"/>
    </source>
</evidence>
<sequence>MNVVKIIQSHFEFIGKRSYKAGRDHLEELGEKGVSKSTFAVSGSFETLSKQLNLEIVELFKKMSHLKFRLKHLKAIQEKLLDFTTGQFEEWKAYLIQIKIFHIGGDQWQFEHEKFIESKLRETRNIIELEILTIQQRTIQRYRSIMWDVGKILFSAIIGGLIGAYIKGKAP</sequence>
<reference evidence="3" key="1">
    <citation type="journal article" date="2019" name="Int. J. Syst. Evol. Microbiol.">
        <title>The Global Catalogue of Microorganisms (GCM) 10K type strain sequencing project: providing services to taxonomists for standard genome sequencing and annotation.</title>
        <authorList>
            <consortium name="The Broad Institute Genomics Platform"/>
            <consortium name="The Broad Institute Genome Sequencing Center for Infectious Disease"/>
            <person name="Wu L."/>
            <person name="Ma J."/>
        </authorList>
    </citation>
    <scope>NUCLEOTIDE SEQUENCE [LARGE SCALE GENOMIC DNA]</scope>
    <source>
        <strain evidence="3">CCUG 57113</strain>
    </source>
</reference>
<protein>
    <submittedName>
        <fullName evidence="2">Uncharacterized protein</fullName>
    </submittedName>
</protein>
<keyword evidence="3" id="KW-1185">Reference proteome</keyword>
<keyword evidence="1" id="KW-0472">Membrane</keyword>
<dbReference type="RefSeq" id="WP_209748584.1">
    <property type="nucleotide sequence ID" value="NZ_JBHSMH010000011.1"/>
</dbReference>
<keyword evidence="1" id="KW-1133">Transmembrane helix</keyword>
<keyword evidence="1" id="KW-0812">Transmembrane</keyword>
<evidence type="ECO:0000256" key="1">
    <source>
        <dbReference type="SAM" id="Phobius"/>
    </source>
</evidence>
<accession>A0ABW0LR96</accession>
<organism evidence="2 3">
    <name type="scientific">Cohnella suwonensis</name>
    <dbReference type="NCBI Taxonomy" id="696072"/>
    <lineage>
        <taxon>Bacteria</taxon>
        <taxon>Bacillati</taxon>
        <taxon>Bacillota</taxon>
        <taxon>Bacilli</taxon>
        <taxon>Bacillales</taxon>
        <taxon>Paenibacillaceae</taxon>
        <taxon>Cohnella</taxon>
    </lineage>
</organism>
<dbReference type="Proteomes" id="UP001596105">
    <property type="component" value="Unassembled WGS sequence"/>
</dbReference>
<proteinExistence type="predicted"/>
<feature type="transmembrane region" description="Helical" evidence="1">
    <location>
        <begin position="145"/>
        <end position="166"/>
    </location>
</feature>
<comment type="caution">
    <text evidence="2">The sequence shown here is derived from an EMBL/GenBank/DDBJ whole genome shotgun (WGS) entry which is preliminary data.</text>
</comment>
<evidence type="ECO:0000313" key="2">
    <source>
        <dbReference type="EMBL" id="MFC5468425.1"/>
    </source>
</evidence>